<proteinExistence type="predicted"/>
<dbReference type="GO" id="GO:0005634">
    <property type="term" value="C:nucleus"/>
    <property type="evidence" value="ECO:0007669"/>
    <property type="project" value="UniProtKB-SubCell"/>
</dbReference>
<dbReference type="PANTHER" id="PTHR31001">
    <property type="entry name" value="UNCHARACTERIZED TRANSCRIPTIONAL REGULATORY PROTEIN"/>
    <property type="match status" value="1"/>
</dbReference>
<dbReference type="InterPro" id="IPR007219">
    <property type="entry name" value="XnlR_reg_dom"/>
</dbReference>
<comment type="subcellular location">
    <subcellularLocation>
        <location evidence="1">Nucleus</location>
    </subcellularLocation>
</comment>
<evidence type="ECO:0000313" key="6">
    <source>
        <dbReference type="Proteomes" id="UP000769157"/>
    </source>
</evidence>
<keyword evidence="3" id="KW-0539">Nucleus</keyword>
<dbReference type="Pfam" id="PF04082">
    <property type="entry name" value="Fungal_trans"/>
    <property type="match status" value="1"/>
</dbReference>
<evidence type="ECO:0000256" key="3">
    <source>
        <dbReference type="ARBA" id="ARBA00023242"/>
    </source>
</evidence>
<dbReference type="GO" id="GO:0000981">
    <property type="term" value="F:DNA-binding transcription factor activity, RNA polymerase II-specific"/>
    <property type="evidence" value="ECO:0007669"/>
    <property type="project" value="InterPro"/>
</dbReference>
<dbReference type="Pfam" id="PF00172">
    <property type="entry name" value="Zn_clus"/>
    <property type="match status" value="1"/>
</dbReference>
<dbReference type="PANTHER" id="PTHR31001:SF90">
    <property type="entry name" value="CENTROMERE DNA-BINDING PROTEIN COMPLEX CBF3 SUBUNIT B"/>
    <property type="match status" value="1"/>
</dbReference>
<reference evidence="5" key="2">
    <citation type="submission" date="2021-01" db="EMBL/GenBank/DDBJ databases">
        <authorList>
            <person name="Schikora-Tamarit M.A."/>
        </authorList>
    </citation>
    <scope>NUCLEOTIDE SEQUENCE</scope>
    <source>
        <strain evidence="5">CBS6075</strain>
    </source>
</reference>
<dbReference type="Gene3D" id="4.10.240.10">
    <property type="entry name" value="Zn(2)-C6 fungal-type DNA-binding domain"/>
    <property type="match status" value="1"/>
</dbReference>
<evidence type="ECO:0000313" key="5">
    <source>
        <dbReference type="EMBL" id="KAH3661491.1"/>
    </source>
</evidence>
<evidence type="ECO:0000259" key="4">
    <source>
        <dbReference type="PROSITE" id="PS50048"/>
    </source>
</evidence>
<keyword evidence="6" id="KW-1185">Reference proteome</keyword>
<dbReference type="SUPFAM" id="SSF57701">
    <property type="entry name" value="Zn2/Cys6 DNA-binding domain"/>
    <property type="match status" value="1"/>
</dbReference>
<dbReference type="InterPro" id="IPR036864">
    <property type="entry name" value="Zn2-C6_fun-type_DNA-bd_sf"/>
</dbReference>
<protein>
    <recommendedName>
        <fullName evidence="4">Zn(2)-C6 fungal-type domain-containing protein</fullName>
    </recommendedName>
</protein>
<evidence type="ECO:0000256" key="1">
    <source>
        <dbReference type="ARBA" id="ARBA00004123"/>
    </source>
</evidence>
<evidence type="ECO:0000256" key="2">
    <source>
        <dbReference type="ARBA" id="ARBA00022723"/>
    </source>
</evidence>
<dbReference type="GO" id="GO:0008270">
    <property type="term" value="F:zinc ion binding"/>
    <property type="evidence" value="ECO:0007669"/>
    <property type="project" value="InterPro"/>
</dbReference>
<dbReference type="CDD" id="cd12148">
    <property type="entry name" value="fungal_TF_MHR"/>
    <property type="match status" value="1"/>
</dbReference>
<reference evidence="5" key="1">
    <citation type="journal article" date="2021" name="Open Biol.">
        <title>Shared evolutionary footprints suggest mitochondrial oxidative damage underlies multiple complex I losses in fungi.</title>
        <authorList>
            <person name="Schikora-Tamarit M.A."/>
            <person name="Marcet-Houben M."/>
            <person name="Nosek J."/>
            <person name="Gabaldon T."/>
        </authorList>
    </citation>
    <scope>NUCLEOTIDE SEQUENCE</scope>
    <source>
        <strain evidence="5">CBS6075</strain>
    </source>
</reference>
<accession>A0A9P8T1B0</accession>
<dbReference type="AlphaFoldDB" id="A0A9P8T1B0"/>
<dbReference type="CDD" id="cd00067">
    <property type="entry name" value="GAL4"/>
    <property type="match status" value="1"/>
</dbReference>
<dbReference type="GO" id="GO:0003677">
    <property type="term" value="F:DNA binding"/>
    <property type="evidence" value="ECO:0007669"/>
    <property type="project" value="InterPro"/>
</dbReference>
<dbReference type="InterPro" id="IPR050613">
    <property type="entry name" value="Sec_Metabolite_Reg"/>
</dbReference>
<comment type="caution">
    <text evidence="5">The sequence shown here is derived from an EMBL/GenBank/DDBJ whole genome shotgun (WGS) entry which is preliminary data.</text>
</comment>
<feature type="domain" description="Zn(2)-C6 fungal-type" evidence="4">
    <location>
        <begin position="7"/>
        <end position="38"/>
    </location>
</feature>
<organism evidence="5 6">
    <name type="scientific">Ogataea philodendri</name>
    <dbReference type="NCBI Taxonomy" id="1378263"/>
    <lineage>
        <taxon>Eukaryota</taxon>
        <taxon>Fungi</taxon>
        <taxon>Dikarya</taxon>
        <taxon>Ascomycota</taxon>
        <taxon>Saccharomycotina</taxon>
        <taxon>Pichiomycetes</taxon>
        <taxon>Pichiales</taxon>
        <taxon>Pichiaceae</taxon>
        <taxon>Ogataea</taxon>
    </lineage>
</organism>
<sequence>MGKVRRACTSCKRRRVKCNFEIPCSRCIDRDRASLCTRDPVESDVLLAKGQEDELFFARENKVLKRRIRELEETIFQEAKARGAASRATFTSRNSSPVAVDHDRAWKTYAQTVGALKQALVERFTDVDSLYAQDIEEWALFKSTTPTSAKTEIWNQQLRMVNSIDKSQSDIILQAAVDVSFLHNVLDTDEFLLQYNNYWQTEQEKHVTPFYSKNEKTYLFMSQYYAMMCIGSYYSDDALQKRLGYSDADWDSLSRAFFSCAYHCLSRGRFLTYPDLRAIQSFGLMRICCQVVGGVDLQYSLLGNFCYHARNLDLDKLTENDDQLKIRCWWSLVITDWYDSDFRTSMIMVDSFTTPLPNRWIAPKLINEQNMYQIMGCRVSTIKKRYYFAPRLSAQHLRIAESELLDLEKQTIADLSYASSSFTATYSRFLAEYLFLYERLTIYCRMCEFCPKHEWLASYYAKCVSCATDILLTYTSDETPAMYRKPWFMPDVAVSAALFLLVDLASNKDTQLNKPQVLGLAEKLLVVLRSYRQTIRPALRGAYIVEKLMHVSFGRPKSATPMANPWTEDRGWREFVSSLDEFTMKTDFMW</sequence>
<keyword evidence="2" id="KW-0479">Metal-binding</keyword>
<dbReference type="GeneID" id="70238302"/>
<dbReference type="Proteomes" id="UP000769157">
    <property type="component" value="Unassembled WGS sequence"/>
</dbReference>
<dbReference type="SMART" id="SM00066">
    <property type="entry name" value="GAL4"/>
    <property type="match status" value="1"/>
</dbReference>
<dbReference type="RefSeq" id="XP_046058604.1">
    <property type="nucleotide sequence ID" value="XM_046207616.1"/>
</dbReference>
<gene>
    <name evidence="5" type="ORF">OGAPHI_006338</name>
</gene>
<dbReference type="PROSITE" id="PS00463">
    <property type="entry name" value="ZN2_CY6_FUNGAL_1"/>
    <property type="match status" value="1"/>
</dbReference>
<dbReference type="InterPro" id="IPR001138">
    <property type="entry name" value="Zn2Cys6_DnaBD"/>
</dbReference>
<name>A0A9P8T1B0_9ASCO</name>
<dbReference type="GO" id="GO:0006351">
    <property type="term" value="P:DNA-templated transcription"/>
    <property type="evidence" value="ECO:0007669"/>
    <property type="project" value="InterPro"/>
</dbReference>
<dbReference type="OrthoDB" id="1747771at2759"/>
<dbReference type="EMBL" id="JAEUBE010000439">
    <property type="protein sequence ID" value="KAH3661491.1"/>
    <property type="molecule type" value="Genomic_DNA"/>
</dbReference>
<dbReference type="PROSITE" id="PS50048">
    <property type="entry name" value="ZN2_CY6_FUNGAL_2"/>
    <property type="match status" value="1"/>
</dbReference>